<dbReference type="EMBL" id="CP032519">
    <property type="protein sequence ID" value="QEZ46096.1"/>
    <property type="molecule type" value="Genomic_DNA"/>
</dbReference>
<reference evidence="2 3" key="1">
    <citation type="submission" date="2018-09" db="EMBL/GenBank/DDBJ databases">
        <title>Complete genome sequence of Cupriavidus oxalaticus T2, a bacterium capable of phenol tolerance and degradation.</title>
        <authorList>
            <person name="Yan J."/>
        </authorList>
    </citation>
    <scope>NUCLEOTIDE SEQUENCE [LARGE SCALE GENOMIC DNA]</scope>
    <source>
        <strain evidence="2 3">T2</strain>
    </source>
</reference>
<name>A0A5P3VI54_9BURK</name>
<accession>A0A5P3VI54</accession>
<protein>
    <submittedName>
        <fullName evidence="2">Uncharacterized protein</fullName>
    </submittedName>
</protein>
<organism evidence="2 3">
    <name type="scientific">Cupriavidus oxalaticus</name>
    <dbReference type="NCBI Taxonomy" id="96344"/>
    <lineage>
        <taxon>Bacteria</taxon>
        <taxon>Pseudomonadati</taxon>
        <taxon>Pseudomonadota</taxon>
        <taxon>Betaproteobacteria</taxon>
        <taxon>Burkholderiales</taxon>
        <taxon>Burkholderiaceae</taxon>
        <taxon>Cupriavidus</taxon>
    </lineage>
</organism>
<sequence length="288" mass="30168">MQIFTLFEAQMRAFHPGHHAVADLTIGFQSRLLSATAGLGETCDYVFLRAGEAQPEFVAQRPEWWACLRGGMRLSAPGRGSLLAGGGELFAPATGVPMQVRATVDTILVRAVAQDVAAGPVWLPAGARRGTLGKVGADDADGMAGASPDGSALQSPSGMQPEFIQLDDSGGDWAQRLRARGLRWALCYRGAAGLYWHGPEAPAADESDESGESGEAAFLQPGALYAPDANETCRLDVLMPGTALLCCFGPPRQHGERGSENEGGTGQAARCPARLPRERADTPALVAA</sequence>
<evidence type="ECO:0000313" key="2">
    <source>
        <dbReference type="EMBL" id="QEZ46096.1"/>
    </source>
</evidence>
<gene>
    <name evidence="2" type="ORF">D2917_17555</name>
</gene>
<dbReference type="AlphaFoldDB" id="A0A5P3VI54"/>
<feature type="region of interest" description="Disordered" evidence="1">
    <location>
        <begin position="253"/>
        <end position="288"/>
    </location>
</feature>
<dbReference type="Proteomes" id="UP000325743">
    <property type="component" value="Chromosome 2"/>
</dbReference>
<dbReference type="RefSeq" id="WP_151071407.1">
    <property type="nucleotide sequence ID" value="NZ_CP032519.1"/>
</dbReference>
<evidence type="ECO:0000313" key="3">
    <source>
        <dbReference type="Proteomes" id="UP000325743"/>
    </source>
</evidence>
<evidence type="ECO:0000256" key="1">
    <source>
        <dbReference type="SAM" id="MobiDB-lite"/>
    </source>
</evidence>
<proteinExistence type="predicted"/>